<reference evidence="3" key="1">
    <citation type="submission" date="2019-09" db="EMBL/GenBank/DDBJ databases">
        <authorList>
            <person name="Zhang L."/>
        </authorList>
    </citation>
    <scope>NUCLEOTIDE SEQUENCE</scope>
</reference>
<feature type="domain" description="DUF668" evidence="1">
    <location>
        <begin position="311"/>
        <end position="405"/>
    </location>
</feature>
<dbReference type="EMBL" id="LR721775">
    <property type="protein sequence ID" value="VVV56164.1"/>
    <property type="molecule type" value="Genomic_DNA"/>
</dbReference>
<dbReference type="InterPro" id="IPR021864">
    <property type="entry name" value="DUF3475"/>
</dbReference>
<dbReference type="Pfam" id="PF05003">
    <property type="entry name" value="DUF668"/>
    <property type="match status" value="1"/>
</dbReference>
<gene>
    <name evidence="3" type="ORF">NYM_LOCUS4415</name>
</gene>
<evidence type="ECO:0000259" key="1">
    <source>
        <dbReference type="Pfam" id="PF05003"/>
    </source>
</evidence>
<dbReference type="GO" id="GO:0045927">
    <property type="term" value="P:positive regulation of growth"/>
    <property type="evidence" value="ECO:0007669"/>
    <property type="project" value="InterPro"/>
</dbReference>
<dbReference type="InterPro" id="IPR007700">
    <property type="entry name" value="DUF668"/>
</dbReference>
<protein>
    <recommendedName>
        <fullName evidence="4">DUF668 domain-containing protein</fullName>
    </recommendedName>
</protein>
<evidence type="ECO:0008006" key="4">
    <source>
        <dbReference type="Google" id="ProtNLM"/>
    </source>
</evidence>
<dbReference type="Pfam" id="PF11961">
    <property type="entry name" value="DUF3475"/>
    <property type="match status" value="1"/>
</dbReference>
<dbReference type="PANTHER" id="PTHR31371:SF14">
    <property type="entry name" value="SIMILARITY TO UNKNOWN PROTEIN"/>
    <property type="match status" value="1"/>
</dbReference>
<dbReference type="Gramene" id="NC10G0143250.1">
    <property type="protein sequence ID" value="NC10G0143250.1:cds"/>
    <property type="gene ID" value="NC10G0143250"/>
</dbReference>
<dbReference type="AlphaFoldDB" id="A0A5K0WSM0"/>
<organism evidence="3">
    <name type="scientific">Nymphaea colorata</name>
    <name type="common">pocket water lily</name>
    <dbReference type="NCBI Taxonomy" id="210225"/>
    <lineage>
        <taxon>Eukaryota</taxon>
        <taxon>Viridiplantae</taxon>
        <taxon>Streptophyta</taxon>
        <taxon>Embryophyta</taxon>
        <taxon>Tracheophyta</taxon>
        <taxon>Spermatophyta</taxon>
        <taxon>Magnoliopsida</taxon>
        <taxon>Nymphaeales</taxon>
        <taxon>Nymphaeaceae</taxon>
        <taxon>Nymphaea</taxon>
    </lineage>
</organism>
<evidence type="ECO:0000313" key="3">
    <source>
        <dbReference type="EMBL" id="VVV56164.1"/>
    </source>
</evidence>
<evidence type="ECO:0000259" key="2">
    <source>
        <dbReference type="Pfam" id="PF11961"/>
    </source>
</evidence>
<name>A0A5K0WSM0_9MAGN</name>
<proteinExistence type="predicted"/>
<feature type="domain" description="DUF3475" evidence="2">
    <location>
        <begin position="31"/>
        <end position="87"/>
    </location>
</feature>
<accession>A0A5K0WSM0</accession>
<dbReference type="PANTHER" id="PTHR31371">
    <property type="entry name" value="BNAC09G50660D PROTEIN"/>
    <property type="match status" value="1"/>
</dbReference>
<sequence>MEAWLVKVSSTLKTVVLKNRQLLSGGPTVGVLAFEMAGIMSKLLQLWHSLADKQIARLRHDVINQEGVRKIVSNDDSLLIGLACAEIVDALRLAARSVSRLASRSTDPGLLKFDRLFHGFANSGSGDVGAPQGWVLPHKEMESKVKKASRYVTQTARLYKEMEALAELESSVRKLQAAGGNCNEKKAMDLRERIEWSKQEVRFLKDASLWSRNYDSVVELLARLVFTIVARLKVVFRHGDPVPAPVFPRSSSVSAVVYPASSDPASAITNYHFASGPLRPTMSPAMQEEPAEPSGGLFDTCSKLLEPPPSTLGAAALALHYANVIIIIEKMAKTPHLIGSDARDDLYGMLPASVRASLRTRLRSCRSSLEAGGFCAADPALAEEWSEALRRILDWLSPLAHNMIRWQSERNFEQRRLVSSTNALLLQTLFFANQAKTEAAITELLVGLNYIWRYERELNAKAFLDCNSAMASM</sequence>